<dbReference type="Proteomes" id="UP001054945">
    <property type="component" value="Unassembled WGS sequence"/>
</dbReference>
<accession>A0AAV4UBU1</accession>
<keyword evidence="2" id="KW-1185">Reference proteome</keyword>
<organism evidence="1 2">
    <name type="scientific">Caerostris extrusa</name>
    <name type="common">Bark spider</name>
    <name type="synonym">Caerostris bankana</name>
    <dbReference type="NCBI Taxonomy" id="172846"/>
    <lineage>
        <taxon>Eukaryota</taxon>
        <taxon>Metazoa</taxon>
        <taxon>Ecdysozoa</taxon>
        <taxon>Arthropoda</taxon>
        <taxon>Chelicerata</taxon>
        <taxon>Arachnida</taxon>
        <taxon>Araneae</taxon>
        <taxon>Araneomorphae</taxon>
        <taxon>Entelegynae</taxon>
        <taxon>Araneoidea</taxon>
        <taxon>Araneidae</taxon>
        <taxon>Caerostris</taxon>
    </lineage>
</organism>
<proteinExistence type="predicted"/>
<evidence type="ECO:0000313" key="2">
    <source>
        <dbReference type="Proteomes" id="UP001054945"/>
    </source>
</evidence>
<reference evidence="1 2" key="1">
    <citation type="submission" date="2021-06" db="EMBL/GenBank/DDBJ databases">
        <title>Caerostris extrusa draft genome.</title>
        <authorList>
            <person name="Kono N."/>
            <person name="Arakawa K."/>
        </authorList>
    </citation>
    <scope>NUCLEOTIDE SEQUENCE [LARGE SCALE GENOMIC DNA]</scope>
</reference>
<name>A0AAV4UBU1_CAEEX</name>
<comment type="caution">
    <text evidence="1">The sequence shown here is derived from an EMBL/GenBank/DDBJ whole genome shotgun (WGS) entry which is preliminary data.</text>
</comment>
<gene>
    <name evidence="1" type="ORF">CEXT_137141</name>
</gene>
<protein>
    <submittedName>
        <fullName evidence="1">Uncharacterized protein</fullName>
    </submittedName>
</protein>
<dbReference type="EMBL" id="BPLR01012620">
    <property type="protein sequence ID" value="GIY55222.1"/>
    <property type="molecule type" value="Genomic_DNA"/>
</dbReference>
<sequence length="135" mass="15153">MGKPIHTDDPTPVQKSPSIYRSMANCFYRQSSAKSTLIAASQGNERPPICRRELPNFMRQAHRLTTASDIVNHQVTVDNNAHFTNSCQTTEAPYITQLHAAVAPTDPGILHREPPVFWRLSTTDDHFINSCQTVH</sequence>
<evidence type="ECO:0000313" key="1">
    <source>
        <dbReference type="EMBL" id="GIY55222.1"/>
    </source>
</evidence>
<dbReference type="AlphaFoldDB" id="A0AAV4UBU1"/>